<comment type="catalytic activity">
    <reaction evidence="5">
        <text>L-histidinol + 2 NAD(+) + H2O = L-histidine + 2 NADH + 3 H(+)</text>
        <dbReference type="Rhea" id="RHEA:20641"/>
        <dbReference type="ChEBI" id="CHEBI:15377"/>
        <dbReference type="ChEBI" id="CHEBI:15378"/>
        <dbReference type="ChEBI" id="CHEBI:57540"/>
        <dbReference type="ChEBI" id="CHEBI:57595"/>
        <dbReference type="ChEBI" id="CHEBI:57699"/>
        <dbReference type="ChEBI" id="CHEBI:57945"/>
        <dbReference type="EC" id="1.1.1.23"/>
    </reaction>
</comment>
<feature type="active site" description="Proton acceptor" evidence="5 7">
    <location>
        <position position="332"/>
    </location>
</feature>
<gene>
    <name evidence="5 11" type="primary">hisD</name>
    <name evidence="11" type="ORF">G4V39_06415</name>
</gene>
<feature type="binding site" evidence="5 9">
    <location>
        <position position="266"/>
    </location>
    <ligand>
        <name>Zn(2+)</name>
        <dbReference type="ChEBI" id="CHEBI:29105"/>
    </ligand>
</feature>
<dbReference type="HAMAP" id="MF_01024">
    <property type="entry name" value="HisD"/>
    <property type="match status" value="1"/>
</dbReference>
<feature type="binding site" evidence="5 8">
    <location>
        <position position="241"/>
    </location>
    <ligand>
        <name>substrate</name>
    </ligand>
</feature>
<dbReference type="FunFam" id="3.40.50.1980:FF:000026">
    <property type="entry name" value="Histidinol dehydrogenase"/>
    <property type="match status" value="1"/>
</dbReference>
<feature type="binding site" evidence="5 8">
    <location>
        <position position="365"/>
    </location>
    <ligand>
        <name>substrate</name>
    </ligand>
</feature>
<comment type="pathway">
    <text evidence="5">Amino-acid biosynthesis; L-histidine biosynthesis; L-histidine from 5-phospho-alpha-D-ribose 1-diphosphate: step 9/9.</text>
</comment>
<keyword evidence="3 5" id="KW-0862">Zinc</keyword>
<comment type="function">
    <text evidence="5">Catalyzes the sequential NAD-dependent oxidations of L-histidinol to L-histidinaldehyde and then to L-histidine.</text>
</comment>
<evidence type="ECO:0000256" key="6">
    <source>
        <dbReference type="PIRNR" id="PIRNR000099"/>
    </source>
</evidence>
<dbReference type="Pfam" id="PF00815">
    <property type="entry name" value="Histidinol_dh"/>
    <property type="match status" value="1"/>
</dbReference>
<dbReference type="PIRSF" id="PIRSF000099">
    <property type="entry name" value="Histidinol_dh"/>
    <property type="match status" value="1"/>
</dbReference>
<dbReference type="RefSeq" id="WP_166032137.1">
    <property type="nucleotide sequence ID" value="NZ_CP048877.1"/>
</dbReference>
<dbReference type="PROSITE" id="PS00611">
    <property type="entry name" value="HISOL_DEHYDROGENASE"/>
    <property type="match status" value="1"/>
</dbReference>
<dbReference type="AlphaFoldDB" id="A0A6G7PW58"/>
<dbReference type="Gene3D" id="1.20.5.1300">
    <property type="match status" value="1"/>
</dbReference>
<protein>
    <recommendedName>
        <fullName evidence="5">Histidinol dehydrogenase</fullName>
        <shortName evidence="5">HDH</shortName>
        <ecNumber evidence="5">1.1.1.23</ecNumber>
    </recommendedName>
</protein>
<keyword evidence="4 5" id="KW-0560">Oxidoreductase</keyword>
<dbReference type="SUPFAM" id="SSF53720">
    <property type="entry name" value="ALDH-like"/>
    <property type="match status" value="1"/>
</dbReference>
<comment type="similarity">
    <text evidence="1 5 6 10">Belongs to the histidinol dehydrogenase family.</text>
</comment>
<feature type="binding site" evidence="5 8">
    <location>
        <position position="419"/>
    </location>
    <ligand>
        <name>substrate</name>
    </ligand>
</feature>
<dbReference type="KEGG" id="tav:G4V39_06415"/>
<evidence type="ECO:0000256" key="3">
    <source>
        <dbReference type="ARBA" id="ARBA00022833"/>
    </source>
</evidence>
<dbReference type="PANTHER" id="PTHR21256:SF2">
    <property type="entry name" value="HISTIDINE BIOSYNTHESIS TRIFUNCTIONAL PROTEIN"/>
    <property type="match status" value="1"/>
</dbReference>
<reference evidence="11 12" key="1">
    <citation type="submission" date="2020-02" db="EMBL/GenBank/DDBJ databases">
        <title>Genome analysis of Thermosulfuriphilus ammonigenes ST65T, an anaerobic thermophilic chemolithoautotrophic bacterium isolated from a deep-sea hydrothermal vent.</title>
        <authorList>
            <person name="Slobodkina G."/>
            <person name="Allioux M."/>
            <person name="Merkel A."/>
            <person name="Alain K."/>
            <person name="Jebbar M."/>
            <person name="Slobodkin A."/>
        </authorList>
    </citation>
    <scope>NUCLEOTIDE SEQUENCE [LARGE SCALE GENOMIC DNA]</scope>
    <source>
        <strain evidence="11 12">ST65</strain>
    </source>
</reference>
<feature type="binding site" evidence="5 8">
    <location>
        <position position="263"/>
    </location>
    <ligand>
        <name>substrate</name>
    </ligand>
</feature>
<evidence type="ECO:0000256" key="2">
    <source>
        <dbReference type="ARBA" id="ARBA00022723"/>
    </source>
</evidence>
<feature type="binding site" evidence="5 9">
    <location>
        <position position="365"/>
    </location>
    <ligand>
        <name>Zn(2+)</name>
        <dbReference type="ChEBI" id="CHEBI:29105"/>
    </ligand>
</feature>
<dbReference type="InterPro" id="IPR016161">
    <property type="entry name" value="Ald_DH/histidinol_DH"/>
</dbReference>
<dbReference type="GO" id="GO:0000105">
    <property type="term" value="P:L-histidine biosynthetic process"/>
    <property type="evidence" value="ECO:0007669"/>
    <property type="project" value="UniProtKB-UniRule"/>
</dbReference>
<dbReference type="GO" id="GO:0005829">
    <property type="term" value="C:cytosol"/>
    <property type="evidence" value="ECO:0007669"/>
    <property type="project" value="TreeGrafter"/>
</dbReference>
<dbReference type="InterPro" id="IPR022695">
    <property type="entry name" value="Histidinol_DH_monofunct"/>
</dbReference>
<dbReference type="Gene3D" id="3.40.50.1980">
    <property type="entry name" value="Nitrogenase molybdenum iron protein domain"/>
    <property type="match status" value="2"/>
</dbReference>
<keyword evidence="5" id="KW-0520">NAD</keyword>
<dbReference type="GO" id="GO:0051287">
    <property type="term" value="F:NAD binding"/>
    <property type="evidence" value="ECO:0007669"/>
    <property type="project" value="InterPro"/>
</dbReference>
<feature type="active site" description="Proton acceptor" evidence="5 7">
    <location>
        <position position="331"/>
    </location>
</feature>
<dbReference type="NCBIfam" id="TIGR00069">
    <property type="entry name" value="hisD"/>
    <property type="match status" value="1"/>
</dbReference>
<proteinExistence type="inferred from homology"/>
<keyword evidence="5" id="KW-0028">Amino-acid biosynthesis</keyword>
<dbReference type="PANTHER" id="PTHR21256">
    <property type="entry name" value="HISTIDINOL DEHYDROGENASE HDH"/>
    <property type="match status" value="1"/>
</dbReference>
<evidence type="ECO:0000256" key="1">
    <source>
        <dbReference type="ARBA" id="ARBA00010178"/>
    </source>
</evidence>
<evidence type="ECO:0000256" key="10">
    <source>
        <dbReference type="RuleBase" id="RU004175"/>
    </source>
</evidence>
<evidence type="ECO:0000313" key="12">
    <source>
        <dbReference type="Proteomes" id="UP000502179"/>
    </source>
</evidence>
<dbReference type="GO" id="GO:0004399">
    <property type="term" value="F:histidinol dehydrogenase activity"/>
    <property type="evidence" value="ECO:0007669"/>
    <property type="project" value="UniProtKB-UniRule"/>
</dbReference>
<dbReference type="InterPro" id="IPR012131">
    <property type="entry name" value="Hstdl_DH"/>
</dbReference>
<keyword evidence="12" id="KW-1185">Reference proteome</keyword>
<feature type="binding site" evidence="5 8">
    <location>
        <position position="424"/>
    </location>
    <ligand>
        <name>substrate</name>
    </ligand>
</feature>
<dbReference type="FunFam" id="3.40.50.1980:FF:000001">
    <property type="entry name" value="Histidinol dehydrogenase"/>
    <property type="match status" value="1"/>
</dbReference>
<evidence type="ECO:0000256" key="4">
    <source>
        <dbReference type="ARBA" id="ARBA00023002"/>
    </source>
</evidence>
<dbReference type="EC" id="1.1.1.23" evidence="5"/>
<keyword evidence="5" id="KW-0368">Histidine biosynthesis</keyword>
<feature type="binding site" evidence="5 8">
    <location>
        <position position="332"/>
    </location>
    <ligand>
        <name>substrate</name>
    </ligand>
</feature>
<evidence type="ECO:0000256" key="7">
    <source>
        <dbReference type="PIRSR" id="PIRSR000099-1"/>
    </source>
</evidence>
<dbReference type="UniPathway" id="UPA00031">
    <property type="reaction ID" value="UER00014"/>
</dbReference>
<evidence type="ECO:0000256" key="5">
    <source>
        <dbReference type="HAMAP-Rule" id="MF_01024"/>
    </source>
</evidence>
<feature type="binding site" evidence="5 9">
    <location>
        <position position="263"/>
    </location>
    <ligand>
        <name>Zn(2+)</name>
        <dbReference type="ChEBI" id="CHEBI:29105"/>
    </ligand>
</feature>
<dbReference type="CDD" id="cd06572">
    <property type="entry name" value="Histidinol_dh"/>
    <property type="match status" value="1"/>
</dbReference>
<dbReference type="PRINTS" id="PR00083">
    <property type="entry name" value="HOLDHDRGNASE"/>
</dbReference>
<comment type="cofactor">
    <cofactor evidence="5 9">
        <name>Zn(2+)</name>
        <dbReference type="ChEBI" id="CHEBI:29105"/>
    </cofactor>
    <text evidence="5 9">Binds 1 zinc ion per subunit.</text>
</comment>
<dbReference type="GO" id="GO:0008270">
    <property type="term" value="F:zinc ion binding"/>
    <property type="evidence" value="ECO:0007669"/>
    <property type="project" value="UniProtKB-UniRule"/>
</dbReference>
<keyword evidence="2 5" id="KW-0479">Metal-binding</keyword>
<evidence type="ECO:0000256" key="8">
    <source>
        <dbReference type="PIRSR" id="PIRSR000099-3"/>
    </source>
</evidence>
<accession>A0A6G7PW58</accession>
<evidence type="ECO:0000313" key="11">
    <source>
        <dbReference type="EMBL" id="QIJ71919.1"/>
    </source>
</evidence>
<name>A0A6G7PW58_9BACT</name>
<dbReference type="Proteomes" id="UP000502179">
    <property type="component" value="Chromosome"/>
</dbReference>
<feature type="binding site" evidence="5 9">
    <location>
        <position position="424"/>
    </location>
    <ligand>
        <name>Zn(2+)</name>
        <dbReference type="ChEBI" id="CHEBI:29105"/>
    </ligand>
</feature>
<organism evidence="11 12">
    <name type="scientific">Thermosulfuriphilus ammonigenes</name>
    <dbReference type="NCBI Taxonomy" id="1936021"/>
    <lineage>
        <taxon>Bacteria</taxon>
        <taxon>Pseudomonadati</taxon>
        <taxon>Thermodesulfobacteriota</taxon>
        <taxon>Thermodesulfobacteria</taxon>
        <taxon>Thermodesulfobacteriales</taxon>
        <taxon>Thermodesulfobacteriaceae</taxon>
        <taxon>Thermosulfuriphilus</taxon>
    </lineage>
</organism>
<feature type="binding site" evidence="5 8">
    <location>
        <position position="266"/>
    </location>
    <ligand>
        <name>substrate</name>
    </ligand>
</feature>
<evidence type="ECO:0000256" key="9">
    <source>
        <dbReference type="PIRSR" id="PIRSR000099-4"/>
    </source>
</evidence>
<sequence length="434" mass="47305">MIPIYFLSEDLGQERLQRLKQRFSSEGGEYEVRVREILARIREEGDTALVEYTRQFDCPGFQRSDLRVRPEEIEAALVKVDRSFQEALEIARQNIENFHRRQLPHSWFETRDSGAVVGQMVRPVSAAGLYVPGGKGGETPLVSTVLMNAIPAKVAGVQRLVMVTPPGRDGRVSPHLLVAASLVGIEEIYRVGSAWAIGALAYGTETISPVEVICGPGNIYVALAKRLVAGEVGIDLVAGPSEILIIADETADPDYIAADLLSQAEHDPLALSLLVTTSEAVARAVAERLPVRLSWLPRKEIAEKALKDRGAIFIAEDIDQAVWAANQIAPEHLELLVADPFALLPIIKNAGAVFMGPYSPEPVGDYLAGPNHVLPTMGTARYASALSVENFLKKTSLIFYTQKALRLEAEAIVRLAEIEGLSAHAEAVRVRLKV</sequence>
<dbReference type="EMBL" id="CP048877">
    <property type="protein sequence ID" value="QIJ71919.1"/>
    <property type="molecule type" value="Genomic_DNA"/>
</dbReference>
<dbReference type="InterPro" id="IPR001692">
    <property type="entry name" value="Histidinol_DH_CS"/>
</dbReference>
<comment type="caution">
    <text evidence="5">Lacks conserved residue(s) required for the propagation of feature annotation.</text>
</comment>